<dbReference type="Proteomes" id="UP001165405">
    <property type="component" value="Unassembled WGS sequence"/>
</dbReference>
<dbReference type="PROSITE" id="PS00107">
    <property type="entry name" value="PROTEIN_KINASE_ATP"/>
    <property type="match status" value="1"/>
</dbReference>
<evidence type="ECO:0000256" key="8">
    <source>
        <dbReference type="SAM" id="MobiDB-lite"/>
    </source>
</evidence>
<feature type="region of interest" description="Disordered" evidence="8">
    <location>
        <begin position="366"/>
        <end position="386"/>
    </location>
</feature>
<dbReference type="Pfam" id="PF00069">
    <property type="entry name" value="Pkinase"/>
    <property type="match status" value="1"/>
</dbReference>
<gene>
    <name evidence="10" type="ORF">L1785_17755</name>
</gene>
<organism evidence="10 11">
    <name type="scientific">Antribacter soli</name>
    <dbReference type="NCBI Taxonomy" id="2910976"/>
    <lineage>
        <taxon>Bacteria</taxon>
        <taxon>Bacillati</taxon>
        <taxon>Actinomycetota</taxon>
        <taxon>Actinomycetes</taxon>
        <taxon>Micrococcales</taxon>
        <taxon>Promicromonosporaceae</taxon>
        <taxon>Antribacter</taxon>
    </lineage>
</organism>
<feature type="compositionally biased region" description="Polar residues" evidence="8">
    <location>
        <begin position="376"/>
        <end position="385"/>
    </location>
</feature>
<dbReference type="RefSeq" id="WP_236090618.1">
    <property type="nucleotide sequence ID" value="NZ_JAKGSG010000049.1"/>
</dbReference>
<dbReference type="InterPro" id="IPR000719">
    <property type="entry name" value="Prot_kinase_dom"/>
</dbReference>
<name>A0AA41QHC8_9MICO</name>
<keyword evidence="5 10" id="KW-0418">Kinase</keyword>
<dbReference type="GO" id="GO:0005524">
    <property type="term" value="F:ATP binding"/>
    <property type="evidence" value="ECO:0007669"/>
    <property type="project" value="UniProtKB-UniRule"/>
</dbReference>
<feature type="domain" description="Protein kinase" evidence="9">
    <location>
        <begin position="16"/>
        <end position="278"/>
    </location>
</feature>
<keyword evidence="6 7" id="KW-0067">ATP-binding</keyword>
<dbReference type="GO" id="GO:0004674">
    <property type="term" value="F:protein serine/threonine kinase activity"/>
    <property type="evidence" value="ECO:0007669"/>
    <property type="project" value="UniProtKB-KW"/>
</dbReference>
<dbReference type="AlphaFoldDB" id="A0AA41QHC8"/>
<dbReference type="SMART" id="SM00220">
    <property type="entry name" value="S_TKc"/>
    <property type="match status" value="1"/>
</dbReference>
<dbReference type="EMBL" id="JAKGSG010000049">
    <property type="protein sequence ID" value="MCF4122825.1"/>
    <property type="molecule type" value="Genomic_DNA"/>
</dbReference>
<evidence type="ECO:0000256" key="2">
    <source>
        <dbReference type="ARBA" id="ARBA00022527"/>
    </source>
</evidence>
<evidence type="ECO:0000256" key="6">
    <source>
        <dbReference type="ARBA" id="ARBA00022840"/>
    </source>
</evidence>
<feature type="compositionally biased region" description="Gly residues" evidence="8">
    <location>
        <begin position="315"/>
        <end position="324"/>
    </location>
</feature>
<dbReference type="Gene3D" id="1.10.510.10">
    <property type="entry name" value="Transferase(Phosphotransferase) domain 1"/>
    <property type="match status" value="1"/>
</dbReference>
<dbReference type="CDD" id="cd14014">
    <property type="entry name" value="STKc_PknB_like"/>
    <property type="match status" value="1"/>
</dbReference>
<evidence type="ECO:0000256" key="5">
    <source>
        <dbReference type="ARBA" id="ARBA00022777"/>
    </source>
</evidence>
<evidence type="ECO:0000256" key="1">
    <source>
        <dbReference type="ARBA" id="ARBA00012513"/>
    </source>
</evidence>
<evidence type="ECO:0000256" key="3">
    <source>
        <dbReference type="ARBA" id="ARBA00022679"/>
    </source>
</evidence>
<proteinExistence type="predicted"/>
<accession>A0AA41QHC8</accession>
<reference evidence="10" key="1">
    <citation type="submission" date="2022-01" db="EMBL/GenBank/DDBJ databases">
        <title>Antribacter sp. nov., isolated from Guizhou of China.</title>
        <authorList>
            <person name="Chengliang C."/>
            <person name="Ya Z."/>
        </authorList>
    </citation>
    <scope>NUCLEOTIDE SEQUENCE</scope>
    <source>
        <strain evidence="10">KLBMP 9083</strain>
    </source>
</reference>
<keyword evidence="3" id="KW-0808">Transferase</keyword>
<feature type="region of interest" description="Disordered" evidence="8">
    <location>
        <begin position="289"/>
        <end position="354"/>
    </location>
</feature>
<evidence type="ECO:0000313" key="11">
    <source>
        <dbReference type="Proteomes" id="UP001165405"/>
    </source>
</evidence>
<evidence type="ECO:0000256" key="7">
    <source>
        <dbReference type="PROSITE-ProRule" id="PRU10141"/>
    </source>
</evidence>
<dbReference type="InterPro" id="IPR017441">
    <property type="entry name" value="Protein_kinase_ATP_BS"/>
</dbReference>
<protein>
    <recommendedName>
        <fullName evidence="1">non-specific serine/threonine protein kinase</fullName>
        <ecNumber evidence="1">2.7.11.1</ecNumber>
    </recommendedName>
</protein>
<dbReference type="SUPFAM" id="SSF56112">
    <property type="entry name" value="Protein kinase-like (PK-like)"/>
    <property type="match status" value="1"/>
</dbReference>
<dbReference type="InterPro" id="IPR008271">
    <property type="entry name" value="Ser/Thr_kinase_AS"/>
</dbReference>
<feature type="binding site" evidence="7">
    <location>
        <position position="45"/>
    </location>
    <ligand>
        <name>ATP</name>
        <dbReference type="ChEBI" id="CHEBI:30616"/>
    </ligand>
</feature>
<keyword evidence="4 7" id="KW-0547">Nucleotide-binding</keyword>
<evidence type="ECO:0000259" key="9">
    <source>
        <dbReference type="PROSITE" id="PS50011"/>
    </source>
</evidence>
<evidence type="ECO:0000313" key="10">
    <source>
        <dbReference type="EMBL" id="MCF4122825.1"/>
    </source>
</evidence>
<evidence type="ECO:0000256" key="4">
    <source>
        <dbReference type="ARBA" id="ARBA00022741"/>
    </source>
</evidence>
<dbReference type="PANTHER" id="PTHR43289:SF6">
    <property type="entry name" value="SERINE_THREONINE-PROTEIN KINASE NEKL-3"/>
    <property type="match status" value="1"/>
</dbReference>
<keyword evidence="2" id="KW-0723">Serine/threonine-protein kinase</keyword>
<feature type="region of interest" description="Disordered" evidence="8">
    <location>
        <begin position="451"/>
        <end position="471"/>
    </location>
</feature>
<dbReference type="InterPro" id="IPR011009">
    <property type="entry name" value="Kinase-like_dom_sf"/>
</dbReference>
<keyword evidence="11" id="KW-1185">Reference proteome</keyword>
<sequence>MSSKRAPSAPPEIQGYEYRKLIGSGGFSDVFLYEQQRPRRKVAVKVLLKEWSTETQRAAFDAEADLMAILGNHPSIVTMYESGVATDGRPYLAMEYCSRPNLGARYRSERFSVAEALRITIQVAGAVETAHRLGILHRDLKPANILVTQFGHPALTDFGISSTVDSASVAEGMSIPWSPPESFGDPPMSGLATDVWALAATCYTLLAGRTPFEVPGGSNGSADLVQRIETGSLPSISRTDVPASLERVLATAMAKSPTSRYPTVLAFARALQQVQVELARDVTPIDLLDESGQVQEDGEGEDGTRLRNVVSIDPGAGGPVGGTSGTAALRGPAQAPPSPVTSSGPGGTSGFSVPVASVGAPPLAPAPAQVGAGTGPSWSQGSSWSDVPAVSSAWAGASVEETVHRTAVPAAPAQEGTEAEAAERRRPLWPLVAGVGVLVAATIGVWALVSSGGDDEPGPDETAGQQTQAPQDNLGALVPPVSDLTGTVSGEQVVFTWSPPEEPLEGDTYAWAQLSATGEPSYLVTTETTVTVDLGESGQACIEVVVVRAGKASTNPQQLCVPE</sequence>
<dbReference type="EC" id="2.7.11.1" evidence="1"/>
<dbReference type="PROSITE" id="PS50011">
    <property type="entry name" value="PROTEIN_KINASE_DOM"/>
    <property type="match status" value="1"/>
</dbReference>
<dbReference type="PANTHER" id="PTHR43289">
    <property type="entry name" value="MITOGEN-ACTIVATED PROTEIN KINASE KINASE KINASE 20-RELATED"/>
    <property type="match status" value="1"/>
</dbReference>
<dbReference type="PROSITE" id="PS00108">
    <property type="entry name" value="PROTEIN_KINASE_ST"/>
    <property type="match status" value="1"/>
</dbReference>
<comment type="caution">
    <text evidence="10">The sequence shown here is derived from an EMBL/GenBank/DDBJ whole genome shotgun (WGS) entry which is preliminary data.</text>
</comment>